<dbReference type="EMBL" id="JASCTH010000035">
    <property type="protein sequence ID" value="MDI6104629.1"/>
    <property type="molecule type" value="Genomic_DNA"/>
</dbReference>
<dbReference type="InterPro" id="IPR011989">
    <property type="entry name" value="ARM-like"/>
</dbReference>
<organism evidence="2 3">
    <name type="scientific">Actinoplanes sandaracinus</name>
    <dbReference type="NCBI Taxonomy" id="3045177"/>
    <lineage>
        <taxon>Bacteria</taxon>
        <taxon>Bacillati</taxon>
        <taxon>Actinomycetota</taxon>
        <taxon>Actinomycetes</taxon>
        <taxon>Micromonosporales</taxon>
        <taxon>Micromonosporaceae</taxon>
        <taxon>Actinoplanes</taxon>
    </lineage>
</organism>
<gene>
    <name evidence="2" type="ORF">QLQ12_39165</name>
</gene>
<name>A0ABT6WY66_9ACTN</name>
<evidence type="ECO:0000313" key="3">
    <source>
        <dbReference type="Proteomes" id="UP001241758"/>
    </source>
</evidence>
<sequence>MTPDPADPKTVPPPQPADTTSATPRRVKEAGDEMAANATQPRKAADTNNLRREAEAVFASGGAYFGSSATVDSVVGRDQIVTNIHVGGTGTATRTTVVYRLDAEQVRLVRDAFVLDQQYAELLGRTRGRNVILLQAARGSGRCATGLRVLLDHHRTEVFGLPPDATPAGLGSAVEQDRGYLIDNLADHRIRELTALALHDLDARLGSLRATLFITVPSGVAFTDPGVQRFVVTLGKPATHRAIVESHLRHRLGTARADRLLREHDLGSVLDDVVTTDSARERAAEFALHVEDLVVRGRLDLDLLRARMKTSVAAEVETWFDGLATPSLKYLAIAAALLDGLPYQTVIEPAGSLERRLSPAPSSVAPAAVPADPFATGRAHRVREIRAQIVRATVPSRLGPVPAEVVRYLDPAYPRAVLDLVWREYDAVRGELLGWLGDLANHPVDAVRVRAAAAIGLISTTAFDYISKTVLRPWAGDDKENKREMAAFALRAAGRSPQLRQQALALVDEWVTGRSWQRHATAARVYGSALGATLPKRAFHELDRLSVTEDADVAFAIGYSLAELIDADHRHALPATSMAVRWMGSGHQGQSATGQIAFLTLAADLVGISDGGQGAWPLLLRLASRDFALKHSLSEAWHVTLNGAMFHQYAQSIAGAWAELVEPGDEARQAWALVLATAAAGHERTYKIVRWMAGNWMTGTGPVRAPRTGQAVLAALGPTREFR</sequence>
<dbReference type="Proteomes" id="UP001241758">
    <property type="component" value="Unassembled WGS sequence"/>
</dbReference>
<dbReference type="Gene3D" id="1.25.10.10">
    <property type="entry name" value="Leucine-rich Repeat Variant"/>
    <property type="match status" value="1"/>
</dbReference>
<comment type="caution">
    <text evidence="2">The sequence shown here is derived from an EMBL/GenBank/DDBJ whole genome shotgun (WGS) entry which is preliminary data.</text>
</comment>
<proteinExistence type="predicted"/>
<dbReference type="RefSeq" id="WP_282766030.1">
    <property type="nucleotide sequence ID" value="NZ_JASCTH010000035.1"/>
</dbReference>
<accession>A0ABT6WY66</accession>
<keyword evidence="3" id="KW-1185">Reference proteome</keyword>
<evidence type="ECO:0008006" key="4">
    <source>
        <dbReference type="Google" id="ProtNLM"/>
    </source>
</evidence>
<protein>
    <recommendedName>
        <fullName evidence="4">LigA protein</fullName>
    </recommendedName>
</protein>
<reference evidence="2 3" key="1">
    <citation type="submission" date="2023-05" db="EMBL/GenBank/DDBJ databases">
        <title>Actinoplanes sp. NEAU-A12 genome sequencing.</title>
        <authorList>
            <person name="Wang Z.-S."/>
        </authorList>
    </citation>
    <scope>NUCLEOTIDE SEQUENCE [LARGE SCALE GENOMIC DNA]</scope>
    <source>
        <strain evidence="2 3">NEAU-A12</strain>
    </source>
</reference>
<evidence type="ECO:0000313" key="2">
    <source>
        <dbReference type="EMBL" id="MDI6104629.1"/>
    </source>
</evidence>
<evidence type="ECO:0000256" key="1">
    <source>
        <dbReference type="SAM" id="MobiDB-lite"/>
    </source>
</evidence>
<feature type="region of interest" description="Disordered" evidence="1">
    <location>
        <begin position="1"/>
        <end position="49"/>
    </location>
</feature>